<evidence type="ECO:0000313" key="6">
    <source>
        <dbReference type="Proteomes" id="UP000823046"/>
    </source>
</evidence>
<dbReference type="PANTHER" id="PTHR11593:SF10">
    <property type="entry name" value="60S RIBOSOMAL PROTEIN L17"/>
    <property type="match status" value="1"/>
</dbReference>
<dbReference type="Gene3D" id="3.90.470.10">
    <property type="entry name" value="Ribosomal protein L22/L17"/>
    <property type="match status" value="1"/>
</dbReference>
<organism evidence="5 6">
    <name type="scientific">Cardiosporidium cionae</name>
    <dbReference type="NCBI Taxonomy" id="476202"/>
    <lineage>
        <taxon>Eukaryota</taxon>
        <taxon>Sar</taxon>
        <taxon>Alveolata</taxon>
        <taxon>Apicomplexa</taxon>
        <taxon>Aconoidasida</taxon>
        <taxon>Nephromycida</taxon>
        <taxon>Cardiosporidium</taxon>
    </lineage>
</organism>
<evidence type="ECO:0000256" key="2">
    <source>
        <dbReference type="ARBA" id="ARBA00022980"/>
    </source>
</evidence>
<reference evidence="5 6" key="1">
    <citation type="journal article" date="2020" name="bioRxiv">
        <title>Metabolic contributions of an alphaproteobacterial endosymbiont in the apicomplexan Cardiosporidium cionae.</title>
        <authorList>
            <person name="Hunter E.S."/>
            <person name="Paight C.J."/>
            <person name="Lane C.E."/>
        </authorList>
    </citation>
    <scope>NUCLEOTIDE SEQUENCE [LARGE SCALE GENOMIC DNA]</scope>
    <source>
        <strain evidence="5">ESH_2018</strain>
    </source>
</reference>
<dbReference type="CDD" id="cd00336">
    <property type="entry name" value="Ribosomal_L22"/>
    <property type="match status" value="1"/>
</dbReference>
<dbReference type="InterPro" id="IPR036394">
    <property type="entry name" value="Ribosomal_uL22_sf"/>
</dbReference>
<dbReference type="NCBIfam" id="TIGR01038">
    <property type="entry name" value="uL22_arch_euk"/>
    <property type="match status" value="1"/>
</dbReference>
<gene>
    <name evidence="5" type="primary">RPL17</name>
    <name evidence="5" type="ORF">IE077_003179</name>
</gene>
<dbReference type="InterPro" id="IPR001063">
    <property type="entry name" value="Ribosomal_uL22"/>
</dbReference>
<dbReference type="InterPro" id="IPR005721">
    <property type="entry name" value="Ribosomal_uL22_euk/arc"/>
</dbReference>
<dbReference type="Proteomes" id="UP000823046">
    <property type="component" value="Unassembled WGS sequence"/>
</dbReference>
<evidence type="ECO:0000256" key="4">
    <source>
        <dbReference type="RuleBase" id="RU004005"/>
    </source>
</evidence>
<dbReference type="PANTHER" id="PTHR11593">
    <property type="entry name" value="60S RIBOSOMAL PROTEIN L17"/>
    <property type="match status" value="1"/>
</dbReference>
<dbReference type="EMBL" id="JADAQX010000387">
    <property type="protein sequence ID" value="KAF8820436.1"/>
    <property type="molecule type" value="Genomic_DNA"/>
</dbReference>
<proteinExistence type="inferred from homology"/>
<comment type="similarity">
    <text evidence="1 4">Belongs to the universal ribosomal protein uL22 family.</text>
</comment>
<evidence type="ECO:0000313" key="5">
    <source>
        <dbReference type="EMBL" id="KAF8820436.1"/>
    </source>
</evidence>
<dbReference type="Pfam" id="PF00237">
    <property type="entry name" value="Ribosomal_L22"/>
    <property type="match status" value="1"/>
</dbReference>
<keyword evidence="2 4" id="KW-0689">Ribosomal protein</keyword>
<comment type="caution">
    <text evidence="5">The sequence shown here is derived from an EMBL/GenBank/DDBJ whole genome shotgun (WGS) entry which is preliminary data.</text>
</comment>
<evidence type="ECO:0000256" key="1">
    <source>
        <dbReference type="ARBA" id="ARBA00009451"/>
    </source>
</evidence>
<dbReference type="SUPFAM" id="SSF54843">
    <property type="entry name" value="Ribosomal protein L22"/>
    <property type="match status" value="1"/>
</dbReference>
<sequence>MGKYACEPVNPAKACKAKLSDARIHFKNTYETAQAIKHMPLKKAVKYLEEVIEMKRCIPFRKYTGSIGRTAQAKEFKLTQGRWPVKSCRTLLGLLRSAESNAEKKNLIMGNLKVEQIMVNRAQRRYRRTFRAHGRINPYMSSTCHVQLVISEKVEGVKQPDSDESKRVIKFTGKRLARKRLRIGGGI</sequence>
<evidence type="ECO:0000256" key="3">
    <source>
        <dbReference type="ARBA" id="ARBA00023274"/>
    </source>
</evidence>
<keyword evidence="3 4" id="KW-0687">Ribonucleoprotein</keyword>
<dbReference type="GO" id="GO:0005840">
    <property type="term" value="C:ribosome"/>
    <property type="evidence" value="ECO:0007669"/>
    <property type="project" value="UniProtKB-KW"/>
</dbReference>
<name>A0ABQ7J8W1_9APIC</name>
<accession>A0ABQ7J8W1</accession>
<keyword evidence="6" id="KW-1185">Reference proteome</keyword>
<protein>
    <submittedName>
        <fullName evidence="5">Ribosomal protein RPL17</fullName>
    </submittedName>
</protein>